<keyword evidence="2" id="KW-1185">Reference proteome</keyword>
<dbReference type="AlphaFoldDB" id="A0A8H5YAC2"/>
<organism evidence="1 2">
    <name type="scientific">Fusarium globosum</name>
    <dbReference type="NCBI Taxonomy" id="78864"/>
    <lineage>
        <taxon>Eukaryota</taxon>
        <taxon>Fungi</taxon>
        <taxon>Dikarya</taxon>
        <taxon>Ascomycota</taxon>
        <taxon>Pezizomycotina</taxon>
        <taxon>Sordariomycetes</taxon>
        <taxon>Hypocreomycetidae</taxon>
        <taxon>Hypocreales</taxon>
        <taxon>Nectriaceae</taxon>
        <taxon>Fusarium</taxon>
        <taxon>Fusarium fujikuroi species complex</taxon>
    </lineage>
</organism>
<evidence type="ECO:0000313" key="1">
    <source>
        <dbReference type="EMBL" id="KAF5708863.1"/>
    </source>
</evidence>
<gene>
    <name evidence="1" type="ORF">FGLOB1_6233</name>
</gene>
<evidence type="ECO:0000313" key="2">
    <source>
        <dbReference type="Proteomes" id="UP000532311"/>
    </source>
</evidence>
<accession>A0A8H5YAC2</accession>
<name>A0A8H5YAC2_9HYPO</name>
<dbReference type="EMBL" id="JAAQPF010000262">
    <property type="protein sequence ID" value="KAF5708863.1"/>
    <property type="molecule type" value="Genomic_DNA"/>
</dbReference>
<proteinExistence type="predicted"/>
<comment type="caution">
    <text evidence="1">The sequence shown here is derived from an EMBL/GenBank/DDBJ whole genome shotgun (WGS) entry which is preliminary data.</text>
</comment>
<reference evidence="1 2" key="1">
    <citation type="submission" date="2020-05" db="EMBL/GenBank/DDBJ databases">
        <title>Identification and distribution of gene clusters putatively required for synthesis of sphingolipid metabolism inhibitors in phylogenetically diverse species of the filamentous fungus Fusarium.</title>
        <authorList>
            <person name="Kim H.-S."/>
            <person name="Busman M."/>
            <person name="Brown D.W."/>
            <person name="Divon H."/>
            <person name="Uhlig S."/>
            <person name="Proctor R.H."/>
        </authorList>
    </citation>
    <scope>NUCLEOTIDE SEQUENCE [LARGE SCALE GENOMIC DNA]</scope>
    <source>
        <strain evidence="1 2">NRRL 26131</strain>
    </source>
</reference>
<protein>
    <submittedName>
        <fullName evidence="1">PDC1-like protein</fullName>
    </submittedName>
</protein>
<sequence length="141" mass="16237">MTQPQIPVGEYLFRRITSLGIRHILLAYLANSTSRFLIMSMLYPSLSSSAAAMNSMLHTQRMDQQLLSFFRARPETGIASFSTQCHTVEELESDLSQEALKKAEYISLVELFFSPFDYPWRLATRISNTYGRPLEKQENFN</sequence>
<dbReference type="Proteomes" id="UP000532311">
    <property type="component" value="Unassembled WGS sequence"/>
</dbReference>